<dbReference type="EMBL" id="CP000431">
    <property type="protein sequence ID" value="ABG97062.1"/>
    <property type="molecule type" value="Genomic_DNA"/>
</dbReference>
<name>Q0S5X4_RHOJR</name>
<evidence type="ECO:0000256" key="3">
    <source>
        <dbReference type="ARBA" id="ARBA00023163"/>
    </source>
</evidence>
<dbReference type="KEGG" id="rha:RHA1_ro05281"/>
<dbReference type="SUPFAM" id="SSF48008">
    <property type="entry name" value="GntR ligand-binding domain-like"/>
    <property type="match status" value="1"/>
</dbReference>
<proteinExistence type="predicted"/>
<organism evidence="4 5">
    <name type="scientific">Rhodococcus jostii (strain RHA1)</name>
    <dbReference type="NCBI Taxonomy" id="101510"/>
    <lineage>
        <taxon>Bacteria</taxon>
        <taxon>Bacillati</taxon>
        <taxon>Actinomycetota</taxon>
        <taxon>Actinomycetes</taxon>
        <taxon>Mycobacteriales</taxon>
        <taxon>Nocardiaceae</taxon>
        <taxon>Rhodococcus</taxon>
    </lineage>
</organism>
<dbReference type="HOGENOM" id="CLU_1174698_0_0_11"/>
<sequence>MSVEMWSGKERRRRVLNHCLLVGLGGHPEHDHVRIPFTGTRVEGIGARRSEEHERFAADLIDRIAPRPTFDLDVGHTQRQLMHIVHPCAARICRHRNIIERYPQARASHVGTVRNEGIRGAAVRFARSRRGTYPDIRWQDALAAAADMPRIEKMFFRLSLQLRMFVSILGLEYAYSVDEIVADDTAIFHALEAQDPEEVTRPWRRKIDNAVTYMVEQLGHLDVNASRRAPESSHWK</sequence>
<evidence type="ECO:0000256" key="1">
    <source>
        <dbReference type="ARBA" id="ARBA00023015"/>
    </source>
</evidence>
<dbReference type="GO" id="GO:0003677">
    <property type="term" value="F:DNA binding"/>
    <property type="evidence" value="ECO:0007669"/>
    <property type="project" value="UniProtKB-KW"/>
</dbReference>
<reference evidence="5" key="1">
    <citation type="journal article" date="2006" name="Proc. Natl. Acad. Sci. U.S.A.">
        <title>The complete genome of Rhodococcus sp. RHA1 provides insights into a catabolic powerhouse.</title>
        <authorList>
            <person name="McLeod M.P."/>
            <person name="Warren R.L."/>
            <person name="Hsiao W.W.L."/>
            <person name="Araki N."/>
            <person name="Myhre M."/>
            <person name="Fernandes C."/>
            <person name="Miyazawa D."/>
            <person name="Wong W."/>
            <person name="Lillquist A.L."/>
            <person name="Wang D."/>
            <person name="Dosanjh M."/>
            <person name="Hara H."/>
            <person name="Petrescu A."/>
            <person name="Morin R.D."/>
            <person name="Yang G."/>
            <person name="Stott J.M."/>
            <person name="Schein J.E."/>
            <person name="Shin H."/>
            <person name="Smailus D."/>
            <person name="Siddiqui A.S."/>
            <person name="Marra M.A."/>
            <person name="Jones S.J.M."/>
            <person name="Holt R."/>
            <person name="Brinkman F.S.L."/>
            <person name="Miyauchi K."/>
            <person name="Fukuda M."/>
            <person name="Davies J.E."/>
            <person name="Mohn W.W."/>
            <person name="Eltis L.D."/>
        </authorList>
    </citation>
    <scope>NUCLEOTIDE SEQUENCE [LARGE SCALE GENOMIC DNA]</scope>
    <source>
        <strain evidence="5">RHA1</strain>
    </source>
</reference>
<protein>
    <submittedName>
        <fullName evidence="4">Uncharacterized protein</fullName>
    </submittedName>
</protein>
<dbReference type="InterPro" id="IPR008920">
    <property type="entry name" value="TF_FadR/GntR_C"/>
</dbReference>
<evidence type="ECO:0000256" key="2">
    <source>
        <dbReference type="ARBA" id="ARBA00023125"/>
    </source>
</evidence>
<dbReference type="Proteomes" id="UP000008710">
    <property type="component" value="Chromosome"/>
</dbReference>
<evidence type="ECO:0000313" key="4">
    <source>
        <dbReference type="EMBL" id="ABG97062.1"/>
    </source>
</evidence>
<dbReference type="eggNOG" id="COG1802">
    <property type="taxonomic scope" value="Bacteria"/>
</dbReference>
<keyword evidence="1" id="KW-0805">Transcription regulation</keyword>
<dbReference type="AlphaFoldDB" id="Q0S5X4"/>
<accession>Q0S5X4</accession>
<keyword evidence="2" id="KW-0238">DNA-binding</keyword>
<keyword evidence="3" id="KW-0804">Transcription</keyword>
<evidence type="ECO:0000313" key="5">
    <source>
        <dbReference type="Proteomes" id="UP000008710"/>
    </source>
</evidence>
<dbReference type="Gene3D" id="1.20.120.530">
    <property type="entry name" value="GntR ligand-binding domain-like"/>
    <property type="match status" value="1"/>
</dbReference>
<gene>
    <name evidence="4" type="ordered locus">RHA1_ro05281</name>
</gene>